<protein>
    <recommendedName>
        <fullName evidence="3">NACHT domain-containing protein</fullName>
    </recommendedName>
</protein>
<dbReference type="Proteomes" id="UP001382181">
    <property type="component" value="Unassembled WGS sequence"/>
</dbReference>
<comment type="caution">
    <text evidence="1">The sequence shown here is derived from an EMBL/GenBank/DDBJ whole genome shotgun (WGS) entry which is preliminary data.</text>
</comment>
<sequence>MSKLKALYEAAGGHGGLGYGRLRLLAEQRGYKVSKSSLGDWFTKAPPKEPKHVTYVLNVLIPFLEKRAAERQPGYSKPAAGAWGRWLKAAQGVSNSGQGGRGPRVHAASRGRLLRESSQALLDVLPGDLEDREEEVAELQAFVTAPDGAPSYLWWQAGPWAGKTALLAWFATQALPAGVDVAHYIIAGRLGTDRRDGFVRAVGEQLASAAGNRRRPAVDPKQPNLEPLYEAAARECAGRNRRLVLIVDGLDEDADAGLDSAGIAGMLPKVPPHGMRVIATGRPHPRVPVKLAADHPLRDPAIVRRLTDSRAARVIRDAAMAELRTLLDDRDIGQRLLGLLVSAQGALTGADLGELLDTTPHDVQDKLRTVAGRSMAPTRTDLLPVDVRTEKEAEAGRQTFVLAHTTLHATACEELGRRFLAECRRDLDRWAQEYRDEGWPEDTPNYLLTGYTRLLHAKGRTEELTALVLDPQRQLRLAQRSGPDVALAQLDLITSSDDHSPPLDGAKAAAAAASRELLLAHVQRQPASVARTVARLGDAQRARALAGASGNAVDKALNLAGVARVLQAMDDEQAAATAREAGEWARAALREADRLGHAADEAEDAAAQAALALLETALMPGKDRGLRGDRQGDLRGRYADGLALLRSTRGTSTARNEAWAVAAILLAPDHPEHAAELLDELEEQAETLAGGDPAEGSAAAAAVQLWQTVASAAPDRTDRLHHRVVTHATEAWRNAPTLENLSVVATAASLVAQSRPRQAEQLVATACQHLEHVLLTESGRLSPTDAFHLEFGFRHTLSVLSQALTDVGTSPETTSRVLELGQRLLPPEPIDQPGQVAPDEDEHQAFTEAAGLADQAYRLAGQGAVNEAEHHLEQALALLPSAGAGTDRGPVWLADLAAALVRTDATSNLEPLLDLVRHPADRVRVHAAMSLAYSDSPDPLRPTAARDHAQEAARAAASPAVSDTSWPYAAQALASAGEVESSLDLILLHGRPDSAGRRAAWRRTDQAARIAVATELATHSPETAGELVLPLLKRLDVARHAIRSQGLLSSLAELLPATAHLSPEQQSLFDSVMETALEQVTRSSPQFWHVEGVLVLAFLRIGAGEEPVRQLDWLVGEVANRGTEHFPTAALAVLHAALCDTTAAQRVAALPAAPHRRAAAHTAVASLLARVPFRPCPVPDPISTDRFTHTIQHLALKATSTARPASETAIKPLHHALSTAGWYHAIPALAWLAPEAITGVRDIAVAHLRPSQGFQAR</sequence>
<name>A0ABU8ADE4_9ACTN</name>
<organism evidence="1 2">
    <name type="scientific">Streptomyces silvae</name>
    <dbReference type="NCBI Taxonomy" id="2803812"/>
    <lineage>
        <taxon>Bacteria</taxon>
        <taxon>Bacillati</taxon>
        <taxon>Actinomycetota</taxon>
        <taxon>Actinomycetes</taxon>
        <taxon>Kitasatosporales</taxon>
        <taxon>Streptomycetaceae</taxon>
        <taxon>Streptomyces</taxon>
    </lineage>
</organism>
<dbReference type="EMBL" id="JARUMK010000002">
    <property type="protein sequence ID" value="MEH0564400.1"/>
    <property type="molecule type" value="Genomic_DNA"/>
</dbReference>
<reference evidence="1 2" key="1">
    <citation type="submission" date="2023-04" db="EMBL/GenBank/DDBJ databases">
        <title>Genomic diversity of scab-causing Streptomyces spp. in the province of Quebec, Canada.</title>
        <authorList>
            <person name="Biessy A."/>
            <person name="Cadieux M."/>
            <person name="Ciotola M."/>
            <person name="Filion M."/>
        </authorList>
    </citation>
    <scope>NUCLEOTIDE SEQUENCE [LARGE SCALE GENOMIC DNA]</scope>
    <source>
        <strain evidence="1 2">B21-103</strain>
    </source>
</reference>
<gene>
    <name evidence="1" type="ORF">QBA37_35100</name>
</gene>
<evidence type="ECO:0000313" key="1">
    <source>
        <dbReference type="EMBL" id="MEH0564400.1"/>
    </source>
</evidence>
<evidence type="ECO:0008006" key="3">
    <source>
        <dbReference type="Google" id="ProtNLM"/>
    </source>
</evidence>
<accession>A0ABU8ADE4</accession>
<dbReference type="RefSeq" id="WP_334558720.1">
    <property type="nucleotide sequence ID" value="NZ_JARUMK010000002.1"/>
</dbReference>
<proteinExistence type="predicted"/>
<keyword evidence="2" id="KW-1185">Reference proteome</keyword>
<evidence type="ECO:0000313" key="2">
    <source>
        <dbReference type="Proteomes" id="UP001382181"/>
    </source>
</evidence>